<accession>X1RX22</accession>
<organism evidence="1">
    <name type="scientific">marine sediment metagenome</name>
    <dbReference type="NCBI Taxonomy" id="412755"/>
    <lineage>
        <taxon>unclassified sequences</taxon>
        <taxon>metagenomes</taxon>
        <taxon>ecological metagenomes</taxon>
    </lineage>
</organism>
<gene>
    <name evidence="1" type="ORF">S12H4_11092</name>
</gene>
<protein>
    <submittedName>
        <fullName evidence="1">Uncharacterized protein</fullName>
    </submittedName>
</protein>
<reference evidence="1" key="1">
    <citation type="journal article" date="2014" name="Front. Microbiol.">
        <title>High frequency of phylogenetically diverse reductive dehalogenase-homologous genes in deep subseafloor sedimentary metagenomes.</title>
        <authorList>
            <person name="Kawai M."/>
            <person name="Futagami T."/>
            <person name="Toyoda A."/>
            <person name="Takaki Y."/>
            <person name="Nishi S."/>
            <person name="Hori S."/>
            <person name="Arai W."/>
            <person name="Tsubouchi T."/>
            <person name="Morono Y."/>
            <person name="Uchiyama I."/>
            <person name="Ito T."/>
            <person name="Fujiyama A."/>
            <person name="Inagaki F."/>
            <person name="Takami H."/>
        </authorList>
    </citation>
    <scope>NUCLEOTIDE SEQUENCE</scope>
    <source>
        <strain evidence="1">Expedition CK06-06</strain>
    </source>
</reference>
<proteinExistence type="predicted"/>
<sequence length="54" mass="6128">MRRYIISGENLDDKLIIRDLGGNHRSDKLEISYKVVNIVATAITEIDGKIDLNQ</sequence>
<feature type="non-terminal residue" evidence="1">
    <location>
        <position position="54"/>
    </location>
</feature>
<comment type="caution">
    <text evidence="1">The sequence shown here is derived from an EMBL/GenBank/DDBJ whole genome shotgun (WGS) entry which is preliminary data.</text>
</comment>
<evidence type="ECO:0000313" key="1">
    <source>
        <dbReference type="EMBL" id="GAI67740.1"/>
    </source>
</evidence>
<dbReference type="EMBL" id="BARW01004899">
    <property type="protein sequence ID" value="GAI67740.1"/>
    <property type="molecule type" value="Genomic_DNA"/>
</dbReference>
<name>X1RX22_9ZZZZ</name>
<dbReference type="AlphaFoldDB" id="X1RX22"/>